<proteinExistence type="predicted"/>
<dbReference type="EMBL" id="GBXM01041152">
    <property type="protein sequence ID" value="JAH67425.1"/>
    <property type="molecule type" value="Transcribed_RNA"/>
</dbReference>
<evidence type="ECO:0000313" key="1">
    <source>
        <dbReference type="EMBL" id="JAH67425.1"/>
    </source>
</evidence>
<sequence length="64" mass="7472">MQLKAKAAVEQQPFIKYQANQQSIETHSMQRITCKDKLLKVHVCRDQWSPTSFLGTPCVCWLMF</sequence>
<accession>A0A0E9UQF3</accession>
<name>A0A0E9UQF3_ANGAN</name>
<reference evidence="1" key="1">
    <citation type="submission" date="2014-11" db="EMBL/GenBank/DDBJ databases">
        <authorList>
            <person name="Amaro Gonzalez C."/>
        </authorList>
    </citation>
    <scope>NUCLEOTIDE SEQUENCE</scope>
</reference>
<protein>
    <submittedName>
        <fullName evidence="1">Uncharacterized protein</fullName>
    </submittedName>
</protein>
<dbReference type="EMBL" id="GBXM01025409">
    <property type="protein sequence ID" value="JAH83168.1"/>
    <property type="molecule type" value="Transcribed_RNA"/>
</dbReference>
<organism evidence="1">
    <name type="scientific">Anguilla anguilla</name>
    <name type="common">European freshwater eel</name>
    <name type="synonym">Muraena anguilla</name>
    <dbReference type="NCBI Taxonomy" id="7936"/>
    <lineage>
        <taxon>Eukaryota</taxon>
        <taxon>Metazoa</taxon>
        <taxon>Chordata</taxon>
        <taxon>Craniata</taxon>
        <taxon>Vertebrata</taxon>
        <taxon>Euteleostomi</taxon>
        <taxon>Actinopterygii</taxon>
        <taxon>Neopterygii</taxon>
        <taxon>Teleostei</taxon>
        <taxon>Anguilliformes</taxon>
        <taxon>Anguillidae</taxon>
        <taxon>Anguilla</taxon>
    </lineage>
</organism>
<dbReference type="AlphaFoldDB" id="A0A0E9UQF3"/>
<reference evidence="1" key="2">
    <citation type="journal article" date="2015" name="Fish Shellfish Immunol.">
        <title>Early steps in the European eel (Anguilla anguilla)-Vibrio vulnificus interaction in the gills: Role of the RtxA13 toxin.</title>
        <authorList>
            <person name="Callol A."/>
            <person name="Pajuelo D."/>
            <person name="Ebbesson L."/>
            <person name="Teles M."/>
            <person name="MacKenzie S."/>
            <person name="Amaro C."/>
        </authorList>
    </citation>
    <scope>NUCLEOTIDE SEQUENCE</scope>
</reference>